<feature type="signal peptide" evidence="1">
    <location>
        <begin position="1"/>
        <end position="33"/>
    </location>
</feature>
<reference evidence="2 3" key="1">
    <citation type="submission" date="2019-06" db="EMBL/GenBank/DDBJ databases">
        <title>Draft genome sequence of the filamentous fungus Phialemoniopsis curvata isolated from diesel fuel.</title>
        <authorList>
            <person name="Varaljay V.A."/>
            <person name="Lyon W.J."/>
            <person name="Crouch A.L."/>
            <person name="Drake C.E."/>
            <person name="Hollomon J.M."/>
            <person name="Nadeau L.J."/>
            <person name="Nunn H.S."/>
            <person name="Stevenson B.S."/>
            <person name="Bojanowski C.L."/>
            <person name="Crookes-Goodson W.J."/>
        </authorList>
    </citation>
    <scope>NUCLEOTIDE SEQUENCE [LARGE SCALE GENOMIC DNA]</scope>
    <source>
        <strain evidence="2 3">D216</strain>
    </source>
</reference>
<name>A0A507B8P8_9PEZI</name>
<dbReference type="RefSeq" id="XP_030994731.1">
    <property type="nucleotide sequence ID" value="XM_031141322.1"/>
</dbReference>
<feature type="chain" id="PRO_5021331657" description="Secreted protein" evidence="1">
    <location>
        <begin position="34"/>
        <end position="226"/>
    </location>
</feature>
<comment type="caution">
    <text evidence="2">The sequence shown here is derived from an EMBL/GenBank/DDBJ whole genome shotgun (WGS) entry which is preliminary data.</text>
</comment>
<protein>
    <recommendedName>
        <fullName evidence="4">Secreted protein</fullName>
    </recommendedName>
</protein>
<evidence type="ECO:0000313" key="2">
    <source>
        <dbReference type="EMBL" id="TPX13020.1"/>
    </source>
</evidence>
<evidence type="ECO:0008006" key="4">
    <source>
        <dbReference type="Google" id="ProtNLM"/>
    </source>
</evidence>
<accession>A0A507B8P8</accession>
<gene>
    <name evidence="2" type="ORF">E0L32_006665</name>
</gene>
<dbReference type="EMBL" id="SKBQ01000038">
    <property type="protein sequence ID" value="TPX13020.1"/>
    <property type="molecule type" value="Genomic_DNA"/>
</dbReference>
<organism evidence="2 3">
    <name type="scientific">Thyridium curvatum</name>
    <dbReference type="NCBI Taxonomy" id="1093900"/>
    <lineage>
        <taxon>Eukaryota</taxon>
        <taxon>Fungi</taxon>
        <taxon>Dikarya</taxon>
        <taxon>Ascomycota</taxon>
        <taxon>Pezizomycotina</taxon>
        <taxon>Sordariomycetes</taxon>
        <taxon>Sordariomycetidae</taxon>
        <taxon>Thyridiales</taxon>
        <taxon>Thyridiaceae</taxon>
        <taxon>Thyridium</taxon>
    </lineage>
</organism>
<dbReference type="InParanoid" id="A0A507B8P8"/>
<sequence>MRNLKSGILSSNAGCFTCALCAVLCCARSLFSAQPHADPRSICLRAPTHPSLLLPVSSDCRLRLRSLHRRPKHDPFFFGGLISFHAPVQRDRERFTAVQGEFLCLLAPQPPLHLSVDTSNASYAQSRPTAASLAPVLNRATDASAQQLPAPSSLLDVGSRFPSSIDHRPLHPDLHPVGKPLTAAVIRGIRPPGAAQGTGFTCFPPSGARILTSSQAHKTTRQLADR</sequence>
<proteinExistence type="predicted"/>
<dbReference type="GeneID" id="41974112"/>
<evidence type="ECO:0000256" key="1">
    <source>
        <dbReference type="SAM" id="SignalP"/>
    </source>
</evidence>
<dbReference type="Proteomes" id="UP000319257">
    <property type="component" value="Unassembled WGS sequence"/>
</dbReference>
<dbReference type="AlphaFoldDB" id="A0A507B8P8"/>
<evidence type="ECO:0000313" key="3">
    <source>
        <dbReference type="Proteomes" id="UP000319257"/>
    </source>
</evidence>
<keyword evidence="3" id="KW-1185">Reference proteome</keyword>
<keyword evidence="1" id="KW-0732">Signal</keyword>